<dbReference type="Pfam" id="PF00535">
    <property type="entry name" value="Glycos_transf_2"/>
    <property type="match status" value="1"/>
</dbReference>
<accession>A0ABM8GCE6</accession>
<sequence>MAATNERVAVVAVIVSYNRRELLLEAVQAVRDQTVPVAGIVVVDNASTDGSADAVRDVPGSTSSSSTATSAGREASPWGSRTRSPSAAPTGCG</sequence>
<dbReference type="InterPro" id="IPR029044">
    <property type="entry name" value="Nucleotide-diphossugar_trans"/>
</dbReference>
<evidence type="ECO:0000313" key="3">
    <source>
        <dbReference type="EMBL" id="BDZ45901.1"/>
    </source>
</evidence>
<name>A0ABM8GCE6_9MICO</name>
<proteinExistence type="predicted"/>
<dbReference type="EMBL" id="AP027731">
    <property type="protein sequence ID" value="BDZ45901.1"/>
    <property type="molecule type" value="Genomic_DNA"/>
</dbReference>
<reference evidence="4" key="1">
    <citation type="journal article" date="2019" name="Int. J. Syst. Evol. Microbiol.">
        <title>The Global Catalogue of Microorganisms (GCM) 10K type strain sequencing project: providing services to taxonomists for standard genome sequencing and annotation.</title>
        <authorList>
            <consortium name="The Broad Institute Genomics Platform"/>
            <consortium name="The Broad Institute Genome Sequencing Center for Infectious Disease"/>
            <person name="Wu L."/>
            <person name="Ma J."/>
        </authorList>
    </citation>
    <scope>NUCLEOTIDE SEQUENCE [LARGE SCALE GENOMIC DNA]</scope>
    <source>
        <strain evidence="4">NBRC 108725</strain>
    </source>
</reference>
<feature type="compositionally biased region" description="Low complexity" evidence="1">
    <location>
        <begin position="61"/>
        <end position="71"/>
    </location>
</feature>
<dbReference type="Proteomes" id="UP001321498">
    <property type="component" value="Chromosome"/>
</dbReference>
<keyword evidence="4" id="KW-1185">Reference proteome</keyword>
<evidence type="ECO:0000259" key="2">
    <source>
        <dbReference type="Pfam" id="PF00535"/>
    </source>
</evidence>
<dbReference type="Gene3D" id="3.90.550.10">
    <property type="entry name" value="Spore Coat Polysaccharide Biosynthesis Protein SpsA, Chain A"/>
    <property type="match status" value="1"/>
</dbReference>
<organism evidence="3 4">
    <name type="scientific">Naasia aerilata</name>
    <dbReference type="NCBI Taxonomy" id="1162966"/>
    <lineage>
        <taxon>Bacteria</taxon>
        <taxon>Bacillati</taxon>
        <taxon>Actinomycetota</taxon>
        <taxon>Actinomycetes</taxon>
        <taxon>Micrococcales</taxon>
        <taxon>Microbacteriaceae</taxon>
        <taxon>Naasia</taxon>
    </lineage>
</organism>
<dbReference type="SUPFAM" id="SSF53448">
    <property type="entry name" value="Nucleotide-diphospho-sugar transferases"/>
    <property type="match status" value="1"/>
</dbReference>
<feature type="domain" description="Glycosyltransferase 2-like" evidence="2">
    <location>
        <begin position="13"/>
        <end position="58"/>
    </location>
</feature>
<feature type="region of interest" description="Disordered" evidence="1">
    <location>
        <begin position="46"/>
        <end position="93"/>
    </location>
</feature>
<evidence type="ECO:0000256" key="1">
    <source>
        <dbReference type="SAM" id="MobiDB-lite"/>
    </source>
</evidence>
<evidence type="ECO:0000313" key="4">
    <source>
        <dbReference type="Proteomes" id="UP001321498"/>
    </source>
</evidence>
<dbReference type="InterPro" id="IPR001173">
    <property type="entry name" value="Glyco_trans_2-like"/>
</dbReference>
<protein>
    <recommendedName>
        <fullName evidence="2">Glycosyltransferase 2-like domain-containing protein</fullName>
    </recommendedName>
</protein>
<gene>
    <name evidence="3" type="ORF">GCM10025866_18100</name>
</gene>